<reference evidence="2" key="2">
    <citation type="submission" date="2018-03" db="EMBL/GenBank/DDBJ databases">
        <title>The Triticum urartu genome reveals the dynamic nature of wheat genome evolution.</title>
        <authorList>
            <person name="Ling H."/>
            <person name="Ma B."/>
            <person name="Shi X."/>
            <person name="Liu H."/>
            <person name="Dong L."/>
            <person name="Sun H."/>
            <person name="Cao Y."/>
            <person name="Gao Q."/>
            <person name="Zheng S."/>
            <person name="Li Y."/>
            <person name="Yu Y."/>
            <person name="Du H."/>
            <person name="Qi M."/>
            <person name="Li Y."/>
            <person name="Yu H."/>
            <person name="Cui Y."/>
            <person name="Wang N."/>
            <person name="Chen C."/>
            <person name="Wu H."/>
            <person name="Zhao Y."/>
            <person name="Zhang J."/>
            <person name="Li Y."/>
            <person name="Zhou W."/>
            <person name="Zhang B."/>
            <person name="Hu W."/>
            <person name="Eijk M."/>
            <person name="Tang J."/>
            <person name="Witsenboer H."/>
            <person name="Zhao S."/>
            <person name="Li Z."/>
            <person name="Zhang A."/>
            <person name="Wang D."/>
            <person name="Liang C."/>
        </authorList>
    </citation>
    <scope>NUCLEOTIDE SEQUENCE [LARGE SCALE GENOMIC DNA]</scope>
    <source>
        <strain evidence="2">cv. G1812</strain>
    </source>
</reference>
<reference evidence="3" key="1">
    <citation type="journal article" date="2013" name="Nature">
        <title>Draft genome of the wheat A-genome progenitor Triticum urartu.</title>
        <authorList>
            <person name="Ling H.Q."/>
            <person name="Zhao S."/>
            <person name="Liu D."/>
            <person name="Wang J."/>
            <person name="Sun H."/>
            <person name="Zhang C."/>
            <person name="Fan H."/>
            <person name="Li D."/>
            <person name="Dong L."/>
            <person name="Tao Y."/>
            <person name="Gao C."/>
            <person name="Wu H."/>
            <person name="Li Y."/>
            <person name="Cui Y."/>
            <person name="Guo X."/>
            <person name="Zheng S."/>
            <person name="Wang B."/>
            <person name="Yu K."/>
            <person name="Liang Q."/>
            <person name="Yang W."/>
            <person name="Lou X."/>
            <person name="Chen J."/>
            <person name="Feng M."/>
            <person name="Jian J."/>
            <person name="Zhang X."/>
            <person name="Luo G."/>
            <person name="Jiang Y."/>
            <person name="Liu J."/>
            <person name="Wang Z."/>
            <person name="Sha Y."/>
            <person name="Zhang B."/>
            <person name="Wu H."/>
            <person name="Tang D."/>
            <person name="Shen Q."/>
            <person name="Xue P."/>
            <person name="Zou S."/>
            <person name="Wang X."/>
            <person name="Liu X."/>
            <person name="Wang F."/>
            <person name="Yang Y."/>
            <person name="An X."/>
            <person name="Dong Z."/>
            <person name="Zhang K."/>
            <person name="Zhang X."/>
            <person name="Luo M.C."/>
            <person name="Dvorak J."/>
            <person name="Tong Y."/>
            <person name="Wang J."/>
            <person name="Yang H."/>
            <person name="Li Z."/>
            <person name="Wang D."/>
            <person name="Zhang A."/>
            <person name="Wang J."/>
        </authorList>
    </citation>
    <scope>NUCLEOTIDE SEQUENCE</scope>
    <source>
        <strain evidence="3">cv. G1812</strain>
    </source>
</reference>
<proteinExistence type="predicted"/>
<reference evidence="2" key="3">
    <citation type="submission" date="2022-06" db="UniProtKB">
        <authorList>
            <consortium name="EnsemblPlants"/>
        </authorList>
    </citation>
    <scope>IDENTIFICATION</scope>
</reference>
<feature type="compositionally biased region" description="Basic and acidic residues" evidence="1">
    <location>
        <begin position="14"/>
        <end position="28"/>
    </location>
</feature>
<feature type="compositionally biased region" description="Basic and acidic residues" evidence="1">
    <location>
        <begin position="65"/>
        <end position="76"/>
    </location>
</feature>
<organism evidence="2 3">
    <name type="scientific">Triticum urartu</name>
    <name type="common">Red wild einkorn</name>
    <name type="synonym">Crithodium urartu</name>
    <dbReference type="NCBI Taxonomy" id="4572"/>
    <lineage>
        <taxon>Eukaryota</taxon>
        <taxon>Viridiplantae</taxon>
        <taxon>Streptophyta</taxon>
        <taxon>Embryophyta</taxon>
        <taxon>Tracheophyta</taxon>
        <taxon>Spermatophyta</taxon>
        <taxon>Magnoliopsida</taxon>
        <taxon>Liliopsida</taxon>
        <taxon>Poales</taxon>
        <taxon>Poaceae</taxon>
        <taxon>BOP clade</taxon>
        <taxon>Pooideae</taxon>
        <taxon>Triticodae</taxon>
        <taxon>Triticeae</taxon>
        <taxon>Triticinae</taxon>
        <taxon>Triticum</taxon>
    </lineage>
</organism>
<keyword evidence="3" id="KW-1185">Reference proteome</keyword>
<accession>A0A8R7UGE2</accession>
<name>A0A8R7UGE2_TRIUA</name>
<dbReference type="EnsemblPlants" id="TuG1812G0500002686.01.T01">
    <property type="protein sequence ID" value="TuG1812G0500002686.01.T01.cds397730"/>
    <property type="gene ID" value="TuG1812G0500002686.01"/>
</dbReference>
<feature type="compositionally biased region" description="Low complexity" evidence="1">
    <location>
        <begin position="42"/>
        <end position="59"/>
    </location>
</feature>
<evidence type="ECO:0000256" key="1">
    <source>
        <dbReference type="SAM" id="MobiDB-lite"/>
    </source>
</evidence>
<sequence length="76" mass="8687">MVWRPWRSSSGCEQRGEKEVRSEKKYDPEDMNGVRGLSHPQRALVGGRRARRSSGGLAARFRRRQGSEVARESGMR</sequence>
<protein>
    <submittedName>
        <fullName evidence="2">Uncharacterized protein</fullName>
    </submittedName>
</protein>
<dbReference type="AlphaFoldDB" id="A0A8R7UGE2"/>
<dbReference type="Gramene" id="TuG1812G0500002686.01.T01">
    <property type="protein sequence ID" value="TuG1812G0500002686.01.T01.cds397730"/>
    <property type="gene ID" value="TuG1812G0500002686.01"/>
</dbReference>
<feature type="region of interest" description="Disordered" evidence="1">
    <location>
        <begin position="1"/>
        <end position="76"/>
    </location>
</feature>
<dbReference type="Proteomes" id="UP000015106">
    <property type="component" value="Chromosome 5"/>
</dbReference>
<evidence type="ECO:0000313" key="3">
    <source>
        <dbReference type="Proteomes" id="UP000015106"/>
    </source>
</evidence>
<evidence type="ECO:0000313" key="2">
    <source>
        <dbReference type="EnsemblPlants" id="TuG1812G0500002686.01.T01.cds397730"/>
    </source>
</evidence>